<evidence type="ECO:0000256" key="4">
    <source>
        <dbReference type="SAM" id="SignalP"/>
    </source>
</evidence>
<dbReference type="RefSeq" id="WP_212535772.1">
    <property type="nucleotide sequence ID" value="NZ_JAGTUU010000002.1"/>
</dbReference>
<dbReference type="EMBL" id="JAGTUU010000002">
    <property type="protein sequence ID" value="MBS0123820.1"/>
    <property type="molecule type" value="Genomic_DNA"/>
</dbReference>
<evidence type="ECO:0000313" key="6">
    <source>
        <dbReference type="EMBL" id="MBS0123820.1"/>
    </source>
</evidence>
<dbReference type="GO" id="GO:0043190">
    <property type="term" value="C:ATP-binding cassette (ABC) transporter complex"/>
    <property type="evidence" value="ECO:0007669"/>
    <property type="project" value="InterPro"/>
</dbReference>
<organism evidence="6 7">
    <name type="scientific">Thetidibacter halocola</name>
    <dbReference type="NCBI Taxonomy" id="2827239"/>
    <lineage>
        <taxon>Bacteria</taxon>
        <taxon>Pseudomonadati</taxon>
        <taxon>Pseudomonadota</taxon>
        <taxon>Alphaproteobacteria</taxon>
        <taxon>Rhodobacterales</taxon>
        <taxon>Roseobacteraceae</taxon>
        <taxon>Thetidibacter</taxon>
    </lineage>
</organism>
<dbReference type="Gene3D" id="3.90.76.10">
    <property type="entry name" value="Dipeptide-binding Protein, Domain 1"/>
    <property type="match status" value="1"/>
</dbReference>
<proteinExistence type="inferred from homology"/>
<dbReference type="SUPFAM" id="SSF53850">
    <property type="entry name" value="Periplasmic binding protein-like II"/>
    <property type="match status" value="1"/>
</dbReference>
<feature type="domain" description="Solute-binding protein family 5" evidence="5">
    <location>
        <begin position="67"/>
        <end position="395"/>
    </location>
</feature>
<dbReference type="GO" id="GO:1904680">
    <property type="term" value="F:peptide transmembrane transporter activity"/>
    <property type="evidence" value="ECO:0007669"/>
    <property type="project" value="TreeGrafter"/>
</dbReference>
<dbReference type="InterPro" id="IPR030678">
    <property type="entry name" value="Peptide/Ni-bd"/>
</dbReference>
<gene>
    <name evidence="6" type="ORF">KB874_06690</name>
</gene>
<dbReference type="PANTHER" id="PTHR30290:SF38">
    <property type="entry name" value="D,D-DIPEPTIDE-BINDING PERIPLASMIC PROTEIN DDPA-RELATED"/>
    <property type="match status" value="1"/>
</dbReference>
<comment type="similarity">
    <text evidence="2">Belongs to the bacterial solute-binding protein 5 family.</text>
</comment>
<dbReference type="Proteomes" id="UP000681356">
    <property type="component" value="Unassembled WGS sequence"/>
</dbReference>
<reference evidence="6" key="1">
    <citation type="submission" date="2021-04" db="EMBL/GenBank/DDBJ databases">
        <authorList>
            <person name="Yoon J."/>
        </authorList>
    </citation>
    <scope>NUCLEOTIDE SEQUENCE</scope>
    <source>
        <strain evidence="6">KMU-90</strain>
    </source>
</reference>
<accession>A0A8J7WA62</accession>
<dbReference type="GO" id="GO:0015833">
    <property type="term" value="P:peptide transport"/>
    <property type="evidence" value="ECO:0007669"/>
    <property type="project" value="TreeGrafter"/>
</dbReference>
<comment type="caution">
    <text evidence="6">The sequence shown here is derived from an EMBL/GenBank/DDBJ whole genome shotgun (WGS) entry which is preliminary data.</text>
</comment>
<evidence type="ECO:0000256" key="2">
    <source>
        <dbReference type="ARBA" id="ARBA00005695"/>
    </source>
</evidence>
<keyword evidence="7" id="KW-1185">Reference proteome</keyword>
<dbReference type="GO" id="GO:0030288">
    <property type="term" value="C:outer membrane-bounded periplasmic space"/>
    <property type="evidence" value="ECO:0007669"/>
    <property type="project" value="UniProtKB-ARBA"/>
</dbReference>
<dbReference type="InterPro" id="IPR000914">
    <property type="entry name" value="SBP_5_dom"/>
</dbReference>
<evidence type="ECO:0000256" key="3">
    <source>
        <dbReference type="ARBA" id="ARBA00022729"/>
    </source>
</evidence>
<dbReference type="CDD" id="cd08494">
    <property type="entry name" value="PBP2_NikA_DppA_OppA_like_6"/>
    <property type="match status" value="1"/>
</dbReference>
<dbReference type="AlphaFoldDB" id="A0A8J7WA62"/>
<keyword evidence="3 4" id="KW-0732">Signal</keyword>
<name>A0A8J7WA62_9RHOB</name>
<feature type="signal peptide" evidence="4">
    <location>
        <begin position="1"/>
        <end position="19"/>
    </location>
</feature>
<dbReference type="PIRSF" id="PIRSF002741">
    <property type="entry name" value="MppA"/>
    <property type="match status" value="1"/>
</dbReference>
<feature type="chain" id="PRO_5035265987" evidence="4">
    <location>
        <begin position="20"/>
        <end position="489"/>
    </location>
</feature>
<dbReference type="PANTHER" id="PTHR30290">
    <property type="entry name" value="PERIPLASMIC BINDING COMPONENT OF ABC TRANSPORTER"/>
    <property type="match status" value="1"/>
</dbReference>
<evidence type="ECO:0000256" key="1">
    <source>
        <dbReference type="ARBA" id="ARBA00004418"/>
    </source>
</evidence>
<sequence>MTLRLPLAALLLSGTAALAQQTDLTIALQLEPPHLDPTSAAAGAIDSVLYSNVFEGLTRFTETGAIAAGLAERWDISEDGTVYTFELREGVTFHDGTAMDAEDVKFTLDRARAEDSQNAQKALFAGISDVTVIDPATVQVTLGQPDGNFLFNMAWGDAVIVAPESIEAIKTTPIGTGPFKFDQWVQGDRIELSQFDGYWGDKPALTEATFKFISDPTAAFAAMMAQDIDAFAGFPAPENLPQFEADPRFKVLVGSTEGETILAMNNKQPPFDDKRVREAVAHAIDRQAIIDGAMFGQGTPIGTHFAPHNPDYVDLTEKSQYDPERATQLLAEAGLADGFTTTLKLPPPSYARRGGEIIASQLRAVGIQTEITNLEWAQWLEEVFRGKDFGLTIVSHTEPFDIGIYARPDYYFQYDNPDFQALMTTLTATTDPAKRHELVTQAQTILADDYVNGYLFQLAFPTVMDARLEGLWQNAPTQATDLTGVRWTQ</sequence>
<dbReference type="Pfam" id="PF00496">
    <property type="entry name" value="SBP_bac_5"/>
    <property type="match status" value="1"/>
</dbReference>
<dbReference type="InterPro" id="IPR039424">
    <property type="entry name" value="SBP_5"/>
</dbReference>
<dbReference type="Gene3D" id="3.40.190.10">
    <property type="entry name" value="Periplasmic binding protein-like II"/>
    <property type="match status" value="1"/>
</dbReference>
<comment type="subcellular location">
    <subcellularLocation>
        <location evidence="1">Periplasm</location>
    </subcellularLocation>
</comment>
<evidence type="ECO:0000313" key="7">
    <source>
        <dbReference type="Proteomes" id="UP000681356"/>
    </source>
</evidence>
<evidence type="ECO:0000259" key="5">
    <source>
        <dbReference type="Pfam" id="PF00496"/>
    </source>
</evidence>
<dbReference type="Gene3D" id="3.10.105.10">
    <property type="entry name" value="Dipeptide-binding Protein, Domain 3"/>
    <property type="match status" value="1"/>
</dbReference>
<protein>
    <submittedName>
        <fullName evidence="6">ABC transporter substrate-binding protein</fullName>
    </submittedName>
</protein>